<feature type="region of interest" description="Disordered" evidence="6">
    <location>
        <begin position="607"/>
        <end position="630"/>
    </location>
</feature>
<dbReference type="AlphaFoldDB" id="A0A834LRA6"/>
<dbReference type="Gene3D" id="1.20.1270.220">
    <property type="match status" value="1"/>
</dbReference>
<evidence type="ECO:0000256" key="2">
    <source>
        <dbReference type="ARBA" id="ARBA00023117"/>
    </source>
</evidence>
<keyword evidence="11" id="KW-1185">Reference proteome</keyword>
<dbReference type="Pfam" id="PF17035">
    <property type="entry name" value="BET"/>
    <property type="match status" value="1"/>
</dbReference>
<proteinExistence type="predicted"/>
<keyword evidence="7" id="KW-1133">Transmembrane helix</keyword>
<dbReference type="InterPro" id="IPR027353">
    <property type="entry name" value="NET_dom"/>
</dbReference>
<dbReference type="SMART" id="SM00297">
    <property type="entry name" value="BROMO"/>
    <property type="match status" value="1"/>
</dbReference>
<dbReference type="CDD" id="cd05506">
    <property type="entry name" value="Bromo_plant1"/>
    <property type="match status" value="1"/>
</dbReference>
<feature type="region of interest" description="Disordered" evidence="6">
    <location>
        <begin position="307"/>
        <end position="329"/>
    </location>
</feature>
<dbReference type="Proteomes" id="UP000626092">
    <property type="component" value="Unassembled WGS sequence"/>
</dbReference>
<accession>A0A834LRA6</accession>
<evidence type="ECO:0000256" key="3">
    <source>
        <dbReference type="ARBA" id="ARBA00023163"/>
    </source>
</evidence>
<feature type="region of interest" description="Disordered" evidence="6">
    <location>
        <begin position="29"/>
        <end position="128"/>
    </location>
</feature>
<evidence type="ECO:0000256" key="5">
    <source>
        <dbReference type="SAM" id="Coils"/>
    </source>
</evidence>
<keyword evidence="3" id="KW-0804">Transcription</keyword>
<feature type="compositionally biased region" description="Basic and acidic residues" evidence="6">
    <location>
        <begin position="67"/>
        <end position="79"/>
    </location>
</feature>
<dbReference type="Gene3D" id="1.20.920.10">
    <property type="entry name" value="Bromodomain-like"/>
    <property type="match status" value="1"/>
</dbReference>
<keyword evidence="2 4" id="KW-0103">Bromodomain</keyword>
<evidence type="ECO:0000313" key="10">
    <source>
        <dbReference type="EMBL" id="KAF7144928.1"/>
    </source>
</evidence>
<dbReference type="InterPro" id="IPR001487">
    <property type="entry name" value="Bromodomain"/>
</dbReference>
<feature type="compositionally biased region" description="Low complexity" evidence="6">
    <location>
        <begin position="56"/>
        <end position="65"/>
    </location>
</feature>
<evidence type="ECO:0000313" key="11">
    <source>
        <dbReference type="Proteomes" id="UP000626092"/>
    </source>
</evidence>
<comment type="caution">
    <text evidence="10">The sequence shown here is derived from an EMBL/GenBank/DDBJ whole genome shotgun (WGS) entry which is preliminary data.</text>
</comment>
<dbReference type="InterPro" id="IPR037377">
    <property type="entry name" value="GTE_bromo"/>
</dbReference>
<feature type="region of interest" description="Disordered" evidence="6">
    <location>
        <begin position="493"/>
        <end position="524"/>
    </location>
</feature>
<feature type="domain" description="NET" evidence="9">
    <location>
        <begin position="516"/>
        <end position="597"/>
    </location>
</feature>
<dbReference type="PANTHER" id="PTHR45926">
    <property type="entry name" value="OSJNBA0053K19.4 PROTEIN"/>
    <property type="match status" value="1"/>
</dbReference>
<name>A0A834LRA6_RHOSS</name>
<dbReference type="InterPro" id="IPR036427">
    <property type="entry name" value="Bromodomain-like_sf"/>
</dbReference>
<keyword evidence="7" id="KW-0812">Transmembrane</keyword>
<dbReference type="PRINTS" id="PR00503">
    <property type="entry name" value="BROMODOMAIN"/>
</dbReference>
<feature type="domain" description="Bromo" evidence="8">
    <location>
        <begin position="354"/>
        <end position="426"/>
    </location>
</feature>
<evidence type="ECO:0000256" key="6">
    <source>
        <dbReference type="SAM" id="MobiDB-lite"/>
    </source>
</evidence>
<reference evidence="10" key="1">
    <citation type="submission" date="2019-11" db="EMBL/GenBank/DDBJ databases">
        <authorList>
            <person name="Liu Y."/>
            <person name="Hou J."/>
            <person name="Li T.-Q."/>
            <person name="Guan C.-H."/>
            <person name="Wu X."/>
            <person name="Wu H.-Z."/>
            <person name="Ling F."/>
            <person name="Zhang R."/>
            <person name="Shi X.-G."/>
            <person name="Ren J.-P."/>
            <person name="Chen E.-F."/>
            <person name="Sun J.-M."/>
        </authorList>
    </citation>
    <scope>NUCLEOTIDE SEQUENCE</scope>
    <source>
        <strain evidence="10">Adult_tree_wgs_1</strain>
        <tissue evidence="10">Leaves</tissue>
    </source>
</reference>
<dbReference type="PROSITE" id="PS51525">
    <property type="entry name" value="NET"/>
    <property type="match status" value="1"/>
</dbReference>
<keyword evidence="1" id="KW-0805">Transcription regulation</keyword>
<dbReference type="Pfam" id="PF00439">
    <property type="entry name" value="Bromodomain"/>
    <property type="match status" value="1"/>
</dbReference>
<keyword evidence="5" id="KW-0175">Coiled coil</keyword>
<dbReference type="InterPro" id="IPR038336">
    <property type="entry name" value="NET_sf"/>
</dbReference>
<evidence type="ECO:0000256" key="1">
    <source>
        <dbReference type="ARBA" id="ARBA00023015"/>
    </source>
</evidence>
<dbReference type="EMBL" id="WJXA01000004">
    <property type="protein sequence ID" value="KAF7144928.1"/>
    <property type="molecule type" value="Genomic_DNA"/>
</dbReference>
<dbReference type="OrthoDB" id="21449at2759"/>
<protein>
    <submittedName>
        <fullName evidence="10">Uncharacterized protein</fullName>
    </submittedName>
</protein>
<dbReference type="SUPFAM" id="SSF47370">
    <property type="entry name" value="Bromodomain"/>
    <property type="match status" value="1"/>
</dbReference>
<gene>
    <name evidence="10" type="ORF">RHSIM_Rhsim04G0024500</name>
</gene>
<feature type="transmembrane region" description="Helical" evidence="7">
    <location>
        <begin position="667"/>
        <end position="689"/>
    </location>
</feature>
<feature type="coiled-coil region" evidence="5">
    <location>
        <begin position="152"/>
        <end position="183"/>
    </location>
</feature>
<keyword evidence="7" id="KW-0472">Membrane</keyword>
<organism evidence="10 11">
    <name type="scientific">Rhododendron simsii</name>
    <name type="common">Sims's rhododendron</name>
    <dbReference type="NCBI Taxonomy" id="118357"/>
    <lineage>
        <taxon>Eukaryota</taxon>
        <taxon>Viridiplantae</taxon>
        <taxon>Streptophyta</taxon>
        <taxon>Embryophyta</taxon>
        <taxon>Tracheophyta</taxon>
        <taxon>Spermatophyta</taxon>
        <taxon>Magnoliopsida</taxon>
        <taxon>eudicotyledons</taxon>
        <taxon>Gunneridae</taxon>
        <taxon>Pentapetalae</taxon>
        <taxon>asterids</taxon>
        <taxon>Ericales</taxon>
        <taxon>Ericaceae</taxon>
        <taxon>Ericoideae</taxon>
        <taxon>Rhodoreae</taxon>
        <taxon>Rhododendron</taxon>
    </lineage>
</organism>
<evidence type="ECO:0000259" key="8">
    <source>
        <dbReference type="PROSITE" id="PS50014"/>
    </source>
</evidence>
<evidence type="ECO:0000256" key="4">
    <source>
        <dbReference type="PROSITE-ProRule" id="PRU00035"/>
    </source>
</evidence>
<dbReference type="PROSITE" id="PS50014">
    <property type="entry name" value="BROMODOMAIN_2"/>
    <property type="match status" value="1"/>
</dbReference>
<sequence length="751" mass="84816">MASETLVAADEPRETRVWGENYKVYARKKFHKKPFKNINSDNSLGPDGNDTNKGEATTTTTFTAANSDKENKKKKHVDESNGDPIPEQSLQTPPTEEQTLSRVDLVSIDSSNENRDPQIVAEPDSGELPSGDDVIKSIIRQVDDRVRINLAAARSKSEIRQLKRKLVDELDQVRSSVKKLEAKEVIQLARYSIGGGDGGYSQTQYLPSDGRALARANSEVVYSANNGRALLRVNSEMGYSENHRRALVRVNSEVGSIGHHDSRPFQQLSVSVMENNNGFGEFVEKEKRTPKANPYYRSAEFLLGKDRLPAADSNKKSKSNGGRKHGGRMGHRFGINKYISHAFRSCNNLLARLMKHKHGWVFNEPVNASALGIHDYHDIIKHPMDLGTVKTKLGKNWYKSPREFAEDVRLTFRNAMTYNPKGQDVHVMAEELLNIFEEKWAAIEAEYSLDWRFELVHDLSLLSPTSRKAHHPPPVPPHPLAFDTRTLERAESMTMTVDSKRKPKASAGRIPVPKKPKANDPHKRDMTYEEKQRLSTHLQGLPSEKLDSIVQIIKKRSSALSQRDDEIEVDIDNVDAETLWELDRFVTNYKKCLSKNKRKAELALQRRAEATPAVPPTNPAPGSVDAQKESKIGEGRKQEDYFMLMKRMLLLLLLKEKGQGMLVVGQVVQAVLVATPILLQVILIAIVHLQMDQMQGIHLGLDWIRFLRRMLIFVGARLPDFESTYSAFSDYGVLENPSSRLTSWLQKRAIR</sequence>
<evidence type="ECO:0000256" key="7">
    <source>
        <dbReference type="SAM" id="Phobius"/>
    </source>
</evidence>
<feature type="compositionally biased region" description="Basic residues" evidence="6">
    <location>
        <begin position="316"/>
        <end position="329"/>
    </location>
</feature>
<feature type="compositionally biased region" description="Polar residues" evidence="6">
    <location>
        <begin position="88"/>
        <end position="101"/>
    </location>
</feature>
<evidence type="ECO:0000259" key="9">
    <source>
        <dbReference type="PROSITE" id="PS51525"/>
    </source>
</evidence>
<feature type="compositionally biased region" description="Polar residues" evidence="6">
    <location>
        <begin position="37"/>
        <end position="55"/>
    </location>
</feature>